<feature type="region of interest" description="Disordered" evidence="1">
    <location>
        <begin position="462"/>
        <end position="526"/>
    </location>
</feature>
<feature type="region of interest" description="Disordered" evidence="1">
    <location>
        <begin position="160"/>
        <end position="204"/>
    </location>
</feature>
<evidence type="ECO:0000313" key="3">
    <source>
        <dbReference type="Proteomes" id="UP000664991"/>
    </source>
</evidence>
<comment type="caution">
    <text evidence="2">The sequence shown here is derived from an EMBL/GenBank/DDBJ whole genome shotgun (WGS) entry which is preliminary data.</text>
</comment>
<protein>
    <submittedName>
        <fullName evidence="2">Uncharacterized protein</fullName>
    </submittedName>
</protein>
<sequence length="526" mass="59066">MYQSISSRHLRDYTALQFPTCETVNGFDADVNPIDYEMSIAMYFPQNPLMIDIHSPSLKPLSSAKAISLQPTGEFRRLEECFWKFKYLYVYRSLSSMHVCRYTKHTGSMPDSHTFLAGVESSPYGVYATVCQVDRIIFCVFLEVDFKIYKKKMGEFFPADDNNEEEDVDMKEDSEGLEPKDHSPPHKKSKAKKPDGSKDSSEGISKCSRITGKFFILYPFSPECDSEIVDSGLNHFKDKRHFELGENPEHSAMGVHKEKPQPCEHMEIRDENAPEEKPSAEEIEEQSQEADGTSTASAPSPSSEEAAEVYKDEDSAEDDNMTKDSEETDHSVCDQEHPSELSSNQEDAMIVEQPEVTPLTDDQEENEGEREFYAVTEDSELNPNCGHTSIFTQHSEYACGKTQALQRIPPRDSLGEPGVPSLPCMDSKDRRLLSFHQCYVIEIKTPAIIRITLLLNLTKKEKSPNGELSIGQQRATPLGEAQGGNTPRVPVKSEGSGDTESSMSPDVDMNCQVDRVNDPTESQQED</sequence>
<feature type="compositionally biased region" description="Low complexity" evidence="1">
    <location>
        <begin position="289"/>
        <end position="304"/>
    </location>
</feature>
<evidence type="ECO:0000256" key="1">
    <source>
        <dbReference type="SAM" id="MobiDB-lite"/>
    </source>
</evidence>
<accession>A0A836CZT4</accession>
<reference evidence="2 3" key="1">
    <citation type="submission" date="2020-12" db="EMBL/GenBank/DDBJ databases">
        <title>De novo assembly of Tibetan sheep genome.</title>
        <authorList>
            <person name="Li X."/>
        </authorList>
    </citation>
    <scope>NUCLEOTIDE SEQUENCE [LARGE SCALE GENOMIC DNA]</scope>
    <source>
        <tissue evidence="2">Heart</tissue>
    </source>
</reference>
<feature type="compositionally biased region" description="Basic and acidic residues" evidence="1">
    <location>
        <begin position="192"/>
        <end position="201"/>
    </location>
</feature>
<evidence type="ECO:0000313" key="2">
    <source>
        <dbReference type="EMBL" id="KAG5201331.1"/>
    </source>
</evidence>
<feature type="compositionally biased region" description="Basic and acidic residues" evidence="1">
    <location>
        <begin position="171"/>
        <end position="184"/>
    </location>
</feature>
<dbReference type="Proteomes" id="UP000664991">
    <property type="component" value="Unassembled WGS sequence"/>
</dbReference>
<proteinExistence type="predicted"/>
<feature type="compositionally biased region" description="Acidic residues" evidence="1">
    <location>
        <begin position="161"/>
        <end position="170"/>
    </location>
</feature>
<dbReference type="EMBL" id="JAEMGP010000013">
    <property type="protein sequence ID" value="KAG5201331.1"/>
    <property type="molecule type" value="Genomic_DNA"/>
</dbReference>
<dbReference type="AlphaFoldDB" id="A0A836CZT4"/>
<gene>
    <name evidence="2" type="ORF">JEQ12_004094</name>
</gene>
<feature type="compositionally biased region" description="Basic and acidic residues" evidence="1">
    <location>
        <begin position="245"/>
        <end position="280"/>
    </location>
</feature>
<name>A0A836CZT4_SHEEP</name>
<feature type="region of interest" description="Disordered" evidence="1">
    <location>
        <begin position="245"/>
        <end position="347"/>
    </location>
</feature>
<feature type="compositionally biased region" description="Basic and acidic residues" evidence="1">
    <location>
        <begin position="320"/>
        <end position="339"/>
    </location>
</feature>
<organism evidence="2 3">
    <name type="scientific">Ovis aries</name>
    <name type="common">Sheep</name>
    <dbReference type="NCBI Taxonomy" id="9940"/>
    <lineage>
        <taxon>Eukaryota</taxon>
        <taxon>Metazoa</taxon>
        <taxon>Chordata</taxon>
        <taxon>Craniata</taxon>
        <taxon>Vertebrata</taxon>
        <taxon>Euteleostomi</taxon>
        <taxon>Mammalia</taxon>
        <taxon>Eutheria</taxon>
        <taxon>Laurasiatheria</taxon>
        <taxon>Artiodactyla</taxon>
        <taxon>Ruminantia</taxon>
        <taxon>Pecora</taxon>
        <taxon>Bovidae</taxon>
        <taxon>Caprinae</taxon>
        <taxon>Ovis</taxon>
    </lineage>
</organism>